<dbReference type="AlphaFoldDB" id="A0A9P0IXG5"/>
<reference evidence="2" key="2">
    <citation type="submission" date="2022-10" db="EMBL/GenBank/DDBJ databases">
        <authorList>
            <consortium name="ENA_rothamsted_submissions"/>
            <consortium name="culmorum"/>
            <person name="King R."/>
        </authorList>
    </citation>
    <scope>NUCLEOTIDE SEQUENCE</scope>
</reference>
<evidence type="ECO:0000259" key="1">
    <source>
        <dbReference type="Pfam" id="PF01553"/>
    </source>
</evidence>
<dbReference type="GO" id="GO:0016746">
    <property type="term" value="F:acyltransferase activity"/>
    <property type="evidence" value="ECO:0007669"/>
    <property type="project" value="InterPro"/>
</dbReference>
<gene>
    <name evidence="2" type="ORF">APHIGO_LOCUS3239</name>
</gene>
<dbReference type="Pfam" id="PF01553">
    <property type="entry name" value="Acyltransferase"/>
    <property type="match status" value="1"/>
</dbReference>
<sequence length="97" mass="11330">MLFSLTICIIWLTTKDELIQKSLINCVSQYIFVLFQYAMTMVINVHNPQWIPRSNGICVANHTSPIDILILFAHNYYILVISQVYACLHYLMKIHIL</sequence>
<dbReference type="EMBL" id="OU899034">
    <property type="protein sequence ID" value="CAH1715595.1"/>
    <property type="molecule type" value="Genomic_DNA"/>
</dbReference>
<dbReference type="InterPro" id="IPR002123">
    <property type="entry name" value="Plipid/glycerol_acylTrfase"/>
</dbReference>
<accession>A0A9P0IXG5</accession>
<keyword evidence="3" id="KW-1185">Reference proteome</keyword>
<proteinExistence type="predicted"/>
<protein>
    <recommendedName>
        <fullName evidence="1">Phospholipid/glycerol acyltransferase domain-containing protein</fullName>
    </recommendedName>
</protein>
<feature type="domain" description="Phospholipid/glycerol acyltransferase" evidence="1">
    <location>
        <begin position="43"/>
        <end position="73"/>
    </location>
</feature>
<organism evidence="2 3">
    <name type="scientific">Aphis gossypii</name>
    <name type="common">Cotton aphid</name>
    <dbReference type="NCBI Taxonomy" id="80765"/>
    <lineage>
        <taxon>Eukaryota</taxon>
        <taxon>Metazoa</taxon>
        <taxon>Ecdysozoa</taxon>
        <taxon>Arthropoda</taxon>
        <taxon>Hexapoda</taxon>
        <taxon>Insecta</taxon>
        <taxon>Pterygota</taxon>
        <taxon>Neoptera</taxon>
        <taxon>Paraneoptera</taxon>
        <taxon>Hemiptera</taxon>
        <taxon>Sternorrhyncha</taxon>
        <taxon>Aphidomorpha</taxon>
        <taxon>Aphidoidea</taxon>
        <taxon>Aphididae</taxon>
        <taxon>Aphidini</taxon>
        <taxon>Aphis</taxon>
        <taxon>Aphis</taxon>
    </lineage>
</organism>
<evidence type="ECO:0000313" key="2">
    <source>
        <dbReference type="EMBL" id="CAH1715595.1"/>
    </source>
</evidence>
<name>A0A9P0IXG5_APHGO</name>
<dbReference type="Proteomes" id="UP001154329">
    <property type="component" value="Chromosome 1"/>
</dbReference>
<reference evidence="2" key="1">
    <citation type="submission" date="2022-02" db="EMBL/GenBank/DDBJ databases">
        <authorList>
            <person name="King R."/>
        </authorList>
    </citation>
    <scope>NUCLEOTIDE SEQUENCE</scope>
</reference>
<evidence type="ECO:0000313" key="3">
    <source>
        <dbReference type="Proteomes" id="UP001154329"/>
    </source>
</evidence>